<proteinExistence type="predicted"/>
<dbReference type="Pfam" id="PF02811">
    <property type="entry name" value="PHP"/>
    <property type="match status" value="1"/>
</dbReference>
<dbReference type="RefSeq" id="WP_092733263.1">
    <property type="nucleotide sequence ID" value="NZ_FNPC01000006.1"/>
</dbReference>
<dbReference type="SMART" id="SM00481">
    <property type="entry name" value="POLIIIAc"/>
    <property type="match status" value="1"/>
</dbReference>
<dbReference type="OrthoDB" id="50465at2157"/>
<keyword evidence="3" id="KW-1185">Reference proteome</keyword>
<dbReference type="SUPFAM" id="SSF89550">
    <property type="entry name" value="PHP domain-like"/>
    <property type="match status" value="1"/>
</dbReference>
<dbReference type="Proteomes" id="UP000199079">
    <property type="component" value="Unassembled WGS sequence"/>
</dbReference>
<dbReference type="GO" id="GO:0035312">
    <property type="term" value="F:5'-3' DNA exonuclease activity"/>
    <property type="evidence" value="ECO:0007669"/>
    <property type="project" value="TreeGrafter"/>
</dbReference>
<dbReference type="InterPro" id="IPR003141">
    <property type="entry name" value="Pol/His_phosphatase_N"/>
</dbReference>
<evidence type="ECO:0000313" key="3">
    <source>
        <dbReference type="Proteomes" id="UP000199079"/>
    </source>
</evidence>
<organism evidence="2 3">
    <name type="scientific">Halopenitus persicus</name>
    <dbReference type="NCBI Taxonomy" id="1048396"/>
    <lineage>
        <taxon>Archaea</taxon>
        <taxon>Methanobacteriati</taxon>
        <taxon>Methanobacteriota</taxon>
        <taxon>Stenosarchaea group</taxon>
        <taxon>Halobacteria</taxon>
        <taxon>Halobacteriales</taxon>
        <taxon>Haloferacaceae</taxon>
        <taxon>Halopenitus</taxon>
    </lineage>
</organism>
<dbReference type="Pfam" id="PF13263">
    <property type="entry name" value="PHP_C"/>
    <property type="match status" value="1"/>
</dbReference>
<dbReference type="InterPro" id="IPR004013">
    <property type="entry name" value="PHP_dom"/>
</dbReference>
<dbReference type="CDD" id="cd07432">
    <property type="entry name" value="PHP_HisPPase"/>
    <property type="match status" value="1"/>
</dbReference>
<reference evidence="3" key="1">
    <citation type="submission" date="2016-10" db="EMBL/GenBank/DDBJ databases">
        <authorList>
            <person name="Varghese N."/>
            <person name="Submissions S."/>
        </authorList>
    </citation>
    <scope>NUCLEOTIDE SEQUENCE [LARGE SCALE GENOMIC DNA]</scope>
    <source>
        <strain evidence="3">DC30,IBRC 10041,KCTC 4046</strain>
    </source>
</reference>
<dbReference type="InterPro" id="IPR052018">
    <property type="entry name" value="PHP_domain"/>
</dbReference>
<dbReference type="Gene3D" id="3.20.20.140">
    <property type="entry name" value="Metal-dependent hydrolases"/>
    <property type="match status" value="1"/>
</dbReference>
<accession>A0A1H3KTA4</accession>
<dbReference type="NCBIfam" id="NF038032">
    <property type="entry name" value="CehA_McbA_metalo"/>
    <property type="match status" value="1"/>
</dbReference>
<dbReference type="GO" id="GO:0004534">
    <property type="term" value="F:5'-3' RNA exonuclease activity"/>
    <property type="evidence" value="ECO:0007669"/>
    <property type="project" value="TreeGrafter"/>
</dbReference>
<dbReference type="PANTHER" id="PTHR42924:SF3">
    <property type="entry name" value="POLYMERASE_HISTIDINOL PHOSPHATASE N-TERMINAL DOMAIN-CONTAINING PROTEIN"/>
    <property type="match status" value="1"/>
</dbReference>
<protein>
    <submittedName>
        <fullName evidence="2">Predicted metal-dependent phosphoesterase TrpH, contains PHP domain</fullName>
    </submittedName>
</protein>
<dbReference type="PANTHER" id="PTHR42924">
    <property type="entry name" value="EXONUCLEASE"/>
    <property type="match status" value="1"/>
</dbReference>
<dbReference type="InterPro" id="IPR016195">
    <property type="entry name" value="Pol/histidinol_Pase-like"/>
</dbReference>
<sequence length="293" mass="30913">MSNQNLTLRIDPHVHSEDSYDGHEPVELILEHAADIGLDAVVITDHDVMGESLRAAELAPEYGLVGIPGIEVSTAHGHLLAIGVDSMPPHREPYAETVAWIHDHGGVAIVPHPFQRSRHGVRRKHIPIDDATSSADGTEAAPAKAGSGGVDAIEVFNAWLFTGYRNRKARRFAAETDVSAVAASDAHTLEYVGRAFTEVTIPDAESVAAVTAADVLDALRAGSTSVAGRRAPVPMAARHYAIAAARKSGYYARTGAIRSAAAARWGAVTAASTARVGAVQGAHRIARVAAWLR</sequence>
<evidence type="ECO:0000259" key="1">
    <source>
        <dbReference type="SMART" id="SM00481"/>
    </source>
</evidence>
<dbReference type="EMBL" id="FNPC01000006">
    <property type="protein sequence ID" value="SDY55413.1"/>
    <property type="molecule type" value="Genomic_DNA"/>
</dbReference>
<gene>
    <name evidence="2" type="ORF">SAMN05216564_106149</name>
</gene>
<evidence type="ECO:0000313" key="2">
    <source>
        <dbReference type="EMBL" id="SDY55413.1"/>
    </source>
</evidence>
<name>A0A1H3KTA4_9EURY</name>
<dbReference type="AlphaFoldDB" id="A0A1H3KTA4"/>
<feature type="domain" description="Polymerase/histidinol phosphatase N-terminal" evidence="1">
    <location>
        <begin position="10"/>
        <end position="76"/>
    </location>
</feature>